<feature type="region of interest" description="Disordered" evidence="1">
    <location>
        <begin position="204"/>
        <end position="240"/>
    </location>
</feature>
<evidence type="ECO:0000313" key="2">
    <source>
        <dbReference type="EMBL" id="KAF6718394.1"/>
    </source>
</evidence>
<accession>A0A834F267</accession>
<feature type="compositionally biased region" description="Basic residues" evidence="1">
    <location>
        <begin position="204"/>
        <end position="218"/>
    </location>
</feature>
<evidence type="ECO:0000313" key="3">
    <source>
        <dbReference type="Proteomes" id="UP000646548"/>
    </source>
</evidence>
<organism evidence="2 3">
    <name type="scientific">Oryzias melastigma</name>
    <name type="common">Marine medaka</name>
    <dbReference type="NCBI Taxonomy" id="30732"/>
    <lineage>
        <taxon>Eukaryota</taxon>
        <taxon>Metazoa</taxon>
        <taxon>Chordata</taxon>
        <taxon>Craniata</taxon>
        <taxon>Vertebrata</taxon>
        <taxon>Euteleostomi</taxon>
        <taxon>Actinopterygii</taxon>
        <taxon>Neopterygii</taxon>
        <taxon>Teleostei</taxon>
        <taxon>Neoteleostei</taxon>
        <taxon>Acanthomorphata</taxon>
        <taxon>Ovalentaria</taxon>
        <taxon>Atherinomorphae</taxon>
        <taxon>Beloniformes</taxon>
        <taxon>Adrianichthyidae</taxon>
        <taxon>Oryziinae</taxon>
        <taxon>Oryzias</taxon>
    </lineage>
</organism>
<protein>
    <submittedName>
        <fullName evidence="2">Uncharacterized protein</fullName>
    </submittedName>
</protein>
<dbReference type="AlphaFoldDB" id="A0A834F267"/>
<name>A0A834F267_ORYME</name>
<feature type="compositionally biased region" description="Polar residues" evidence="1">
    <location>
        <begin position="27"/>
        <end position="40"/>
    </location>
</feature>
<reference evidence="2" key="1">
    <citation type="journal article" name="BMC Genomics">
        <title>Long-read sequencing and de novo genome assembly of marine medaka (Oryzias melastigma).</title>
        <authorList>
            <person name="Liang P."/>
            <person name="Saqib H.S.A."/>
            <person name="Ni X."/>
            <person name="Shen Y."/>
        </authorList>
    </citation>
    <scope>NUCLEOTIDE SEQUENCE</scope>
    <source>
        <strain evidence="2">Bigg-433</strain>
    </source>
</reference>
<dbReference type="EMBL" id="WKFB01000736">
    <property type="protein sequence ID" value="KAF6718394.1"/>
    <property type="molecule type" value="Genomic_DNA"/>
</dbReference>
<evidence type="ECO:0000256" key="1">
    <source>
        <dbReference type="SAM" id="MobiDB-lite"/>
    </source>
</evidence>
<proteinExistence type="predicted"/>
<feature type="compositionally biased region" description="Basic and acidic residues" evidence="1">
    <location>
        <begin position="289"/>
        <end position="303"/>
    </location>
</feature>
<comment type="caution">
    <text evidence="2">The sequence shown here is derived from an EMBL/GenBank/DDBJ whole genome shotgun (WGS) entry which is preliminary data.</text>
</comment>
<dbReference type="Proteomes" id="UP000646548">
    <property type="component" value="Unassembled WGS sequence"/>
</dbReference>
<gene>
    <name evidence="2" type="ORF">FQA47_019325</name>
</gene>
<feature type="compositionally biased region" description="Basic and acidic residues" evidence="1">
    <location>
        <begin position="41"/>
        <end position="50"/>
    </location>
</feature>
<feature type="region of interest" description="Disordered" evidence="1">
    <location>
        <begin position="1"/>
        <end position="86"/>
    </location>
</feature>
<sequence>MRLRHSSKLMEGFPKSPIPKNKAINYSLRSQRWNPSLEKTQSYDHKTDSEHDQDENSDVPSISDEEGVGKSGSPSESADPELDGSSEACWSDCSSVASGPSFRRYAALREPVLSQSVCSTCRKLYQRARSMKGPITDRLYDNDPSSLTCDHWILIKKIKPKKLTPTKRIESLKLEQRECGERESPTCSRPHIFLQRNLRRCIKKPSRKVGKKRKRRRYNTKDSSVAKKQHFQKSNPDRNVGGVDANDCADNSFCSGFGWADCSGQSVDHEAALDVTMKEMPSTVSPETSDFKQKAEKKEPKTKTSFKDLLTQCLYNNSGVITRERH</sequence>
<feature type="region of interest" description="Disordered" evidence="1">
    <location>
        <begin position="279"/>
        <end position="303"/>
    </location>
</feature>